<dbReference type="InterPro" id="IPR000073">
    <property type="entry name" value="AB_hydrolase_1"/>
</dbReference>
<keyword evidence="1" id="KW-0378">Hydrolase</keyword>
<organism evidence="3 4">
    <name type="scientific">Asticcacaulis taihuensis</name>
    <dbReference type="NCBI Taxonomy" id="260084"/>
    <lineage>
        <taxon>Bacteria</taxon>
        <taxon>Pseudomonadati</taxon>
        <taxon>Pseudomonadota</taxon>
        <taxon>Alphaproteobacteria</taxon>
        <taxon>Caulobacterales</taxon>
        <taxon>Caulobacteraceae</taxon>
        <taxon>Asticcacaulis</taxon>
    </lineage>
</organism>
<dbReference type="PANTHER" id="PTHR43798:SF31">
    <property type="entry name" value="AB HYDROLASE SUPERFAMILY PROTEIN YCLE"/>
    <property type="match status" value="1"/>
</dbReference>
<dbReference type="PRINTS" id="PR00111">
    <property type="entry name" value="ABHYDROLASE"/>
</dbReference>
<dbReference type="InterPro" id="IPR050266">
    <property type="entry name" value="AB_hydrolase_sf"/>
</dbReference>
<keyword evidence="4" id="KW-1185">Reference proteome</keyword>
<protein>
    <submittedName>
        <fullName evidence="3">Pimeloyl-ACP methyl ester carboxylesterase</fullName>
    </submittedName>
</protein>
<evidence type="ECO:0000313" key="4">
    <source>
        <dbReference type="Proteomes" id="UP000199150"/>
    </source>
</evidence>
<feature type="domain" description="AB hydrolase-1" evidence="2">
    <location>
        <begin position="62"/>
        <end position="301"/>
    </location>
</feature>
<gene>
    <name evidence="3" type="ORF">SAMN02927928_2149</name>
</gene>
<dbReference type="InterPro" id="IPR029058">
    <property type="entry name" value="AB_hydrolase_fold"/>
</dbReference>
<dbReference type="EMBL" id="FMTS01000003">
    <property type="protein sequence ID" value="SCW60534.1"/>
    <property type="molecule type" value="Genomic_DNA"/>
</dbReference>
<dbReference type="SUPFAM" id="SSF53474">
    <property type="entry name" value="alpha/beta-Hydrolases"/>
    <property type="match status" value="1"/>
</dbReference>
<name>A0A1G4RUH4_9CAUL</name>
<dbReference type="PANTHER" id="PTHR43798">
    <property type="entry name" value="MONOACYLGLYCEROL LIPASE"/>
    <property type="match status" value="1"/>
</dbReference>
<accession>A0A1G4RUH4</accession>
<evidence type="ECO:0000313" key="3">
    <source>
        <dbReference type="EMBL" id="SCW60534.1"/>
    </source>
</evidence>
<dbReference type="GO" id="GO:0016787">
    <property type="term" value="F:hydrolase activity"/>
    <property type="evidence" value="ECO:0007669"/>
    <property type="project" value="UniProtKB-KW"/>
</dbReference>
<dbReference type="Gene3D" id="3.40.50.1820">
    <property type="entry name" value="alpha/beta hydrolase"/>
    <property type="match status" value="1"/>
</dbReference>
<dbReference type="RefSeq" id="WP_245678965.1">
    <property type="nucleotide sequence ID" value="NZ_CBCRYE010000001.1"/>
</dbReference>
<sequence>MSEFNCPDRRRSGIFNRPMALIAIIVGIIAALTANHSRAATPFPDAASARFSVTVSGQGPDIILIPGLASSGAVWDDTVMHLKGHYRLHVLNLAGFAGEPAGANTDGEILAPSVEAIDAYIKASHLQKPVVVGHSLGGLMALMLAKAHPEDTGKLVIVDTLPYVGVIFSPTATVDMVRPQAAAMRDGMVAAPADAFRAQQAAGTARLVTDPDNQAKLLDWSMTSDRRVLAESFYEDMTIDLRPDLAAINTPTVLIYPVAAGEDATTTEATYQANYATKPNMTFHRIDNSRHFIMLDQPAVFQSALESALK</sequence>
<evidence type="ECO:0000256" key="1">
    <source>
        <dbReference type="ARBA" id="ARBA00022801"/>
    </source>
</evidence>
<evidence type="ECO:0000259" key="2">
    <source>
        <dbReference type="Pfam" id="PF12697"/>
    </source>
</evidence>
<dbReference type="GO" id="GO:0016020">
    <property type="term" value="C:membrane"/>
    <property type="evidence" value="ECO:0007669"/>
    <property type="project" value="TreeGrafter"/>
</dbReference>
<proteinExistence type="predicted"/>
<dbReference type="Pfam" id="PF12697">
    <property type="entry name" value="Abhydrolase_6"/>
    <property type="match status" value="1"/>
</dbReference>
<dbReference type="STRING" id="260084.SAMN02927928_2149"/>
<dbReference type="AlphaFoldDB" id="A0A1G4RUH4"/>
<dbReference type="Proteomes" id="UP000199150">
    <property type="component" value="Unassembled WGS sequence"/>
</dbReference>
<reference evidence="4" key="1">
    <citation type="submission" date="2016-10" db="EMBL/GenBank/DDBJ databases">
        <authorList>
            <person name="Varghese N."/>
            <person name="Submissions S."/>
        </authorList>
    </citation>
    <scope>NUCLEOTIDE SEQUENCE [LARGE SCALE GENOMIC DNA]</scope>
    <source>
        <strain evidence="4">CGMCC 1.3431</strain>
    </source>
</reference>